<sequence length="205" mass="23988">MRIERVSSSHLNVSEKLRGLNGGFTWSDLFTRSKRVIRLKVRAEEIDFTRAEVFIGDINKKTKGAFAELTVEHLVHILYADFLLHIRENLSERKETKDSVTMEDTVKSLQQKRLFYFPRQRSGEAVNQFAAPKMWALMEVQFLRENVKRGEVFLYDAEATFPPFQMEVDELISILFVDFIAQLRRGNQQVLINGLIDRFLSHDFD</sequence>
<reference evidence="1 2" key="1">
    <citation type="submission" date="2021-03" db="EMBL/GenBank/DDBJ databases">
        <title>Paenibacillus artemisicola MWE-103 whole genome sequence.</title>
        <authorList>
            <person name="Ham Y.J."/>
        </authorList>
    </citation>
    <scope>NUCLEOTIDE SEQUENCE [LARGE SCALE GENOMIC DNA]</scope>
    <source>
        <strain evidence="1 2">MWE-103</strain>
    </source>
</reference>
<dbReference type="EMBL" id="JAGGDJ010000012">
    <property type="protein sequence ID" value="MBO7745776.1"/>
    <property type="molecule type" value="Genomic_DNA"/>
</dbReference>
<keyword evidence="2" id="KW-1185">Reference proteome</keyword>
<proteinExistence type="predicted"/>
<dbReference type="Proteomes" id="UP000670947">
    <property type="component" value="Unassembled WGS sequence"/>
</dbReference>
<organism evidence="1 2">
    <name type="scientific">Paenibacillus artemisiicola</name>
    <dbReference type="NCBI Taxonomy" id="1172618"/>
    <lineage>
        <taxon>Bacteria</taxon>
        <taxon>Bacillati</taxon>
        <taxon>Bacillota</taxon>
        <taxon>Bacilli</taxon>
        <taxon>Bacillales</taxon>
        <taxon>Paenibacillaceae</taxon>
        <taxon>Paenibacillus</taxon>
    </lineage>
</organism>
<protein>
    <submittedName>
        <fullName evidence="1">Uncharacterized protein</fullName>
    </submittedName>
</protein>
<dbReference type="RefSeq" id="WP_208848606.1">
    <property type="nucleotide sequence ID" value="NZ_JAGGDJ010000012.1"/>
</dbReference>
<gene>
    <name evidence="1" type="ORF">I8J29_16330</name>
</gene>
<comment type="caution">
    <text evidence="1">The sequence shown here is derived from an EMBL/GenBank/DDBJ whole genome shotgun (WGS) entry which is preliminary data.</text>
</comment>
<name>A0ABS3WBU9_9BACL</name>
<evidence type="ECO:0000313" key="2">
    <source>
        <dbReference type="Proteomes" id="UP000670947"/>
    </source>
</evidence>
<accession>A0ABS3WBU9</accession>
<evidence type="ECO:0000313" key="1">
    <source>
        <dbReference type="EMBL" id="MBO7745776.1"/>
    </source>
</evidence>